<accession>A0A3M7R4M7</accession>
<keyword evidence="2" id="KW-1185">Reference proteome</keyword>
<proteinExistence type="predicted"/>
<evidence type="ECO:0000313" key="2">
    <source>
        <dbReference type="Proteomes" id="UP000276133"/>
    </source>
</evidence>
<reference evidence="1 2" key="1">
    <citation type="journal article" date="2018" name="Sci. Rep.">
        <title>Genomic signatures of local adaptation to the degree of environmental predictability in rotifers.</title>
        <authorList>
            <person name="Franch-Gras L."/>
            <person name="Hahn C."/>
            <person name="Garcia-Roger E.M."/>
            <person name="Carmona M.J."/>
            <person name="Serra M."/>
            <person name="Gomez A."/>
        </authorList>
    </citation>
    <scope>NUCLEOTIDE SEQUENCE [LARGE SCALE GENOMIC DNA]</scope>
    <source>
        <strain evidence="1">HYR1</strain>
    </source>
</reference>
<protein>
    <submittedName>
        <fullName evidence="1">Uncharacterized protein</fullName>
    </submittedName>
</protein>
<dbReference type="Proteomes" id="UP000276133">
    <property type="component" value="Unassembled WGS sequence"/>
</dbReference>
<dbReference type="AlphaFoldDB" id="A0A3M7R4M7"/>
<comment type="caution">
    <text evidence="1">The sequence shown here is derived from an EMBL/GenBank/DDBJ whole genome shotgun (WGS) entry which is preliminary data.</text>
</comment>
<dbReference type="EMBL" id="REGN01004216">
    <property type="protein sequence ID" value="RNA18563.1"/>
    <property type="molecule type" value="Genomic_DNA"/>
</dbReference>
<organism evidence="1 2">
    <name type="scientific">Brachionus plicatilis</name>
    <name type="common">Marine rotifer</name>
    <name type="synonym">Brachionus muelleri</name>
    <dbReference type="NCBI Taxonomy" id="10195"/>
    <lineage>
        <taxon>Eukaryota</taxon>
        <taxon>Metazoa</taxon>
        <taxon>Spiralia</taxon>
        <taxon>Gnathifera</taxon>
        <taxon>Rotifera</taxon>
        <taxon>Eurotatoria</taxon>
        <taxon>Monogononta</taxon>
        <taxon>Pseudotrocha</taxon>
        <taxon>Ploima</taxon>
        <taxon>Brachionidae</taxon>
        <taxon>Brachionus</taxon>
    </lineage>
</organism>
<sequence>MSILSFLIESFFIFLARKTGTKWERLNKSAKINLNKCADSFADFFVIVNFFIIVCVEQFERFSIRAKSGRRLLTRSILKKGSLPWKQNIRHIPNLYQFCLSQEIGLHLLKRSLVTHFDLPSLSRGDLRFPATCRCLYKIGRVFDLNCRFPIILFVNRFYFKENKVNVSVLNLSKEKKKQIQVNKKY</sequence>
<gene>
    <name evidence="1" type="ORF">BpHYR1_026395</name>
</gene>
<name>A0A3M7R4M7_BRAPC</name>
<evidence type="ECO:0000313" key="1">
    <source>
        <dbReference type="EMBL" id="RNA18563.1"/>
    </source>
</evidence>